<evidence type="ECO:0000313" key="1">
    <source>
        <dbReference type="EMBL" id="KAJ7089902.1"/>
    </source>
</evidence>
<accession>A0AAD6XRJ8</accession>
<sequence length="377" mass="40752">MSTCIIAGCAVVAFKDIAAADQTLIRDLILRAILSAKDKFNAAENPSEWLQTFYAYLSSNGFKGCPDPSTPLPLVAVFPAAHGPTVLTVYQQLNTLLHPIQSELANQALGVVLDSAKALELLGQQSNNPVEVSAIAEDGTESKRTLQGMNFMVGVCSTTPSGNIILEFCHIGYKYDEPDVLLGLEHIFDMSALSHIIEYPKPNSTTASSNALNTDESALTCNVDMSANTKIAGDEPSLTWADTHIKKSTGLTVIKAPKVFNYSKSSASEPEKCELDIYLSPVPIRIYGYIYKSIPYDALINVDATLPIIGVYRVVTAKGSLDAGISIVTKGPIVGSTVKFSLPRTQDSRKHLILDVTMNTIVGDFKYPHIDIVLPWV</sequence>
<dbReference type="AlphaFoldDB" id="A0AAD6XRJ8"/>
<proteinExistence type="predicted"/>
<dbReference type="Proteomes" id="UP001222325">
    <property type="component" value="Unassembled WGS sequence"/>
</dbReference>
<name>A0AAD6XRJ8_9AGAR</name>
<gene>
    <name evidence="1" type="ORF">B0H15DRAFT_800533</name>
</gene>
<keyword evidence="2" id="KW-1185">Reference proteome</keyword>
<organism evidence="1 2">
    <name type="scientific">Mycena belliarum</name>
    <dbReference type="NCBI Taxonomy" id="1033014"/>
    <lineage>
        <taxon>Eukaryota</taxon>
        <taxon>Fungi</taxon>
        <taxon>Dikarya</taxon>
        <taxon>Basidiomycota</taxon>
        <taxon>Agaricomycotina</taxon>
        <taxon>Agaricomycetes</taxon>
        <taxon>Agaricomycetidae</taxon>
        <taxon>Agaricales</taxon>
        <taxon>Marasmiineae</taxon>
        <taxon>Mycenaceae</taxon>
        <taxon>Mycena</taxon>
    </lineage>
</organism>
<protein>
    <submittedName>
        <fullName evidence="1">Uncharacterized protein</fullName>
    </submittedName>
</protein>
<dbReference type="EMBL" id="JARJCN010000023">
    <property type="protein sequence ID" value="KAJ7089902.1"/>
    <property type="molecule type" value="Genomic_DNA"/>
</dbReference>
<evidence type="ECO:0000313" key="2">
    <source>
        <dbReference type="Proteomes" id="UP001222325"/>
    </source>
</evidence>
<reference evidence="1" key="1">
    <citation type="submission" date="2023-03" db="EMBL/GenBank/DDBJ databases">
        <title>Massive genome expansion in bonnet fungi (Mycena s.s.) driven by repeated elements and novel gene families across ecological guilds.</title>
        <authorList>
            <consortium name="Lawrence Berkeley National Laboratory"/>
            <person name="Harder C.B."/>
            <person name="Miyauchi S."/>
            <person name="Viragh M."/>
            <person name="Kuo A."/>
            <person name="Thoen E."/>
            <person name="Andreopoulos B."/>
            <person name="Lu D."/>
            <person name="Skrede I."/>
            <person name="Drula E."/>
            <person name="Henrissat B."/>
            <person name="Morin E."/>
            <person name="Kohler A."/>
            <person name="Barry K."/>
            <person name="LaButti K."/>
            <person name="Morin E."/>
            <person name="Salamov A."/>
            <person name="Lipzen A."/>
            <person name="Mereny Z."/>
            <person name="Hegedus B."/>
            <person name="Baldrian P."/>
            <person name="Stursova M."/>
            <person name="Weitz H."/>
            <person name="Taylor A."/>
            <person name="Grigoriev I.V."/>
            <person name="Nagy L.G."/>
            <person name="Martin F."/>
            <person name="Kauserud H."/>
        </authorList>
    </citation>
    <scope>NUCLEOTIDE SEQUENCE</scope>
    <source>
        <strain evidence="1">CBHHK173m</strain>
    </source>
</reference>
<comment type="caution">
    <text evidence="1">The sequence shown here is derived from an EMBL/GenBank/DDBJ whole genome shotgun (WGS) entry which is preliminary data.</text>
</comment>